<organism evidence="18 19">
    <name type="scientific">Alistipes timonensis JC136</name>
    <dbReference type="NCBI Taxonomy" id="1033731"/>
    <lineage>
        <taxon>Bacteria</taxon>
        <taxon>Pseudomonadati</taxon>
        <taxon>Bacteroidota</taxon>
        <taxon>Bacteroidia</taxon>
        <taxon>Bacteroidales</taxon>
        <taxon>Rikenellaceae</taxon>
        <taxon>Alistipes</taxon>
    </lineage>
</organism>
<dbReference type="InterPro" id="IPR027417">
    <property type="entry name" value="P-loop_NTPase"/>
</dbReference>
<dbReference type="GO" id="GO:0003677">
    <property type="term" value="F:DNA binding"/>
    <property type="evidence" value="ECO:0007669"/>
    <property type="project" value="UniProtKB-KW"/>
</dbReference>
<dbReference type="NCBIfam" id="NF008168">
    <property type="entry name" value="PRK10917.2-2"/>
    <property type="match status" value="1"/>
</dbReference>
<evidence type="ECO:0000256" key="14">
    <source>
        <dbReference type="ARBA" id="ARBA00048988"/>
    </source>
</evidence>
<evidence type="ECO:0000313" key="19">
    <source>
        <dbReference type="Proteomes" id="UP000183253"/>
    </source>
</evidence>
<evidence type="ECO:0000256" key="8">
    <source>
        <dbReference type="ARBA" id="ARBA00023125"/>
    </source>
</evidence>
<comment type="catalytic activity">
    <reaction evidence="12 15">
        <text>Couples ATP hydrolysis with the unwinding of duplex DNA by translocating in the 3'-5' direction.</text>
        <dbReference type="EC" id="5.6.2.4"/>
    </reaction>
</comment>
<dbReference type="SUPFAM" id="SSF52540">
    <property type="entry name" value="P-loop containing nucleoside triphosphate hydrolases"/>
    <property type="match status" value="2"/>
</dbReference>
<name>A0A1H4AM87_9BACT</name>
<keyword evidence="11" id="KW-0413">Isomerase</keyword>
<keyword evidence="10 15" id="KW-0234">DNA repair</keyword>
<dbReference type="InterPro" id="IPR047112">
    <property type="entry name" value="RecG/Mfd"/>
</dbReference>
<evidence type="ECO:0000256" key="3">
    <source>
        <dbReference type="ARBA" id="ARBA00022741"/>
    </source>
</evidence>
<dbReference type="SUPFAM" id="SSF50249">
    <property type="entry name" value="Nucleic acid-binding proteins"/>
    <property type="match status" value="1"/>
</dbReference>
<dbReference type="GO" id="GO:0005524">
    <property type="term" value="F:ATP binding"/>
    <property type="evidence" value="ECO:0007669"/>
    <property type="project" value="UniProtKB-KW"/>
</dbReference>
<keyword evidence="6 15" id="KW-0347">Helicase</keyword>
<evidence type="ECO:0000313" key="18">
    <source>
        <dbReference type="EMBL" id="SEA36908.1"/>
    </source>
</evidence>
<dbReference type="InterPro" id="IPR014001">
    <property type="entry name" value="Helicase_ATP-bd"/>
</dbReference>
<dbReference type="NCBIfam" id="TIGR00643">
    <property type="entry name" value="recG"/>
    <property type="match status" value="1"/>
</dbReference>
<dbReference type="PROSITE" id="PS51192">
    <property type="entry name" value="HELICASE_ATP_BIND_1"/>
    <property type="match status" value="1"/>
</dbReference>
<evidence type="ECO:0000259" key="16">
    <source>
        <dbReference type="PROSITE" id="PS51192"/>
    </source>
</evidence>
<protein>
    <recommendedName>
        <fullName evidence="2 15">ATP-dependent DNA helicase RecG</fullName>
        <ecNumber evidence="13 15">5.6.2.4</ecNumber>
    </recommendedName>
</protein>
<dbReference type="InterPro" id="IPR045562">
    <property type="entry name" value="RecG_dom3_C"/>
</dbReference>
<accession>A0A1H4AM87</accession>
<evidence type="ECO:0000256" key="15">
    <source>
        <dbReference type="RuleBase" id="RU363016"/>
    </source>
</evidence>
<dbReference type="EMBL" id="FNRI01000003">
    <property type="protein sequence ID" value="SEA36908.1"/>
    <property type="molecule type" value="Genomic_DNA"/>
</dbReference>
<dbReference type="InterPro" id="IPR012340">
    <property type="entry name" value="NA-bd_OB-fold"/>
</dbReference>
<dbReference type="SMART" id="SM00490">
    <property type="entry name" value="HELICc"/>
    <property type="match status" value="1"/>
</dbReference>
<keyword evidence="5 15" id="KW-0378">Hydrolase</keyword>
<feature type="domain" description="Helicase ATP-binding" evidence="16">
    <location>
        <begin position="306"/>
        <end position="468"/>
    </location>
</feature>
<dbReference type="PROSITE" id="PS51194">
    <property type="entry name" value="HELICASE_CTER"/>
    <property type="match status" value="1"/>
</dbReference>
<dbReference type="Pfam" id="PF17191">
    <property type="entry name" value="RecG_wedge"/>
    <property type="match status" value="1"/>
</dbReference>
<dbReference type="CDD" id="cd17992">
    <property type="entry name" value="DEXHc_RecG"/>
    <property type="match status" value="1"/>
</dbReference>
<evidence type="ECO:0000256" key="6">
    <source>
        <dbReference type="ARBA" id="ARBA00022806"/>
    </source>
</evidence>
<dbReference type="InterPro" id="IPR004609">
    <property type="entry name" value="ATP-dep_DNA_helicase_RecG"/>
</dbReference>
<keyword evidence="19" id="KW-1185">Reference proteome</keyword>
<evidence type="ECO:0000256" key="10">
    <source>
        <dbReference type="ARBA" id="ARBA00023204"/>
    </source>
</evidence>
<dbReference type="GO" id="GO:0043138">
    <property type="term" value="F:3'-5' DNA helicase activity"/>
    <property type="evidence" value="ECO:0007669"/>
    <property type="project" value="UniProtKB-EC"/>
</dbReference>
<reference evidence="18 19" key="1">
    <citation type="submission" date="2016-10" db="EMBL/GenBank/DDBJ databases">
        <authorList>
            <person name="de Groot N.N."/>
        </authorList>
    </citation>
    <scope>NUCLEOTIDE SEQUENCE [LARGE SCALE GENOMIC DNA]</scope>
    <source>
        <strain evidence="18 19">DSM 25383</strain>
    </source>
</reference>
<evidence type="ECO:0000259" key="17">
    <source>
        <dbReference type="PROSITE" id="PS51194"/>
    </source>
</evidence>
<evidence type="ECO:0000256" key="9">
    <source>
        <dbReference type="ARBA" id="ARBA00023172"/>
    </source>
</evidence>
<evidence type="ECO:0000256" key="12">
    <source>
        <dbReference type="ARBA" id="ARBA00034617"/>
    </source>
</evidence>
<evidence type="ECO:0000256" key="11">
    <source>
        <dbReference type="ARBA" id="ARBA00023235"/>
    </source>
</evidence>
<dbReference type="Gene3D" id="3.40.50.300">
    <property type="entry name" value="P-loop containing nucleotide triphosphate hydrolases"/>
    <property type="match status" value="2"/>
</dbReference>
<keyword evidence="8" id="KW-0238">DNA-binding</keyword>
<dbReference type="Gene3D" id="2.40.50.140">
    <property type="entry name" value="Nucleic acid-binding proteins"/>
    <property type="match status" value="1"/>
</dbReference>
<dbReference type="NCBIfam" id="NF008165">
    <property type="entry name" value="PRK10917.1-3"/>
    <property type="match status" value="1"/>
</dbReference>
<dbReference type="GO" id="GO:0006310">
    <property type="term" value="P:DNA recombination"/>
    <property type="evidence" value="ECO:0007669"/>
    <property type="project" value="UniProtKB-UniRule"/>
</dbReference>
<dbReference type="GO" id="GO:0016887">
    <property type="term" value="F:ATP hydrolysis activity"/>
    <property type="evidence" value="ECO:0007669"/>
    <property type="project" value="RHEA"/>
</dbReference>
<dbReference type="InterPro" id="IPR033454">
    <property type="entry name" value="RecG_wedge"/>
</dbReference>
<dbReference type="InterPro" id="IPR001650">
    <property type="entry name" value="Helicase_C-like"/>
</dbReference>
<dbReference type="Pfam" id="PF00270">
    <property type="entry name" value="DEAD"/>
    <property type="match status" value="1"/>
</dbReference>
<keyword evidence="7 15" id="KW-0067">ATP-binding</keyword>
<feature type="domain" description="Helicase C-terminal" evidence="17">
    <location>
        <begin position="494"/>
        <end position="654"/>
    </location>
</feature>
<comment type="catalytic activity">
    <reaction evidence="14 15">
        <text>ATP + H2O = ADP + phosphate + H(+)</text>
        <dbReference type="Rhea" id="RHEA:13065"/>
        <dbReference type="ChEBI" id="CHEBI:15377"/>
        <dbReference type="ChEBI" id="CHEBI:15378"/>
        <dbReference type="ChEBI" id="CHEBI:30616"/>
        <dbReference type="ChEBI" id="CHEBI:43474"/>
        <dbReference type="ChEBI" id="CHEBI:456216"/>
        <dbReference type="EC" id="5.6.2.4"/>
    </reaction>
</comment>
<dbReference type="PANTHER" id="PTHR47964">
    <property type="entry name" value="ATP-DEPENDENT DNA HELICASE HOMOLOG RECG, CHLOROPLASTIC"/>
    <property type="match status" value="1"/>
</dbReference>
<dbReference type="CDD" id="cd04488">
    <property type="entry name" value="RecG_wedge_OBF"/>
    <property type="match status" value="1"/>
</dbReference>
<dbReference type="Proteomes" id="UP000183253">
    <property type="component" value="Unassembled WGS sequence"/>
</dbReference>
<dbReference type="STRING" id="1033731.SAMN05444145_10357"/>
<keyword evidence="3 15" id="KW-0547">Nucleotide-binding</keyword>
<evidence type="ECO:0000256" key="7">
    <source>
        <dbReference type="ARBA" id="ARBA00022840"/>
    </source>
</evidence>
<evidence type="ECO:0000256" key="13">
    <source>
        <dbReference type="ARBA" id="ARBA00034808"/>
    </source>
</evidence>
<dbReference type="SMART" id="SM00487">
    <property type="entry name" value="DEXDc"/>
    <property type="match status" value="1"/>
</dbReference>
<dbReference type="Pfam" id="PF00271">
    <property type="entry name" value="Helicase_C"/>
    <property type="match status" value="1"/>
</dbReference>
<evidence type="ECO:0000256" key="1">
    <source>
        <dbReference type="ARBA" id="ARBA00007504"/>
    </source>
</evidence>
<sequence>MRLGNAQTSLALHSTFTIFAPVDILDNDIKFVAGVGEARAKLLERELGIRTLGDMLSHYPFRYIDRTRIYRISEITDAAGLSYVQFRARVTGMAYAGAGRKRRFTAFVQDPTGSAELVWFQGVKWIEKRIEVGREYLIFGRPSFYRGELSMAHPELETMEQALSRKAESGMQGIYPSTEKLGSVLGAKGMYQIVCNAWALTRDRIADPMPEAVRTKYGLISLRDAIYNIHFPQSQELLRQAQFRLKFDELLGVQLNIQQRRTERLAKSNGFLFPKVGGVFNTFYNEKLPFPLTGAQKRVIKEIRRDTVTGFQMNRLLQGDVGSGKTLVALMTMLLAVDNGYQACMMAPTEILARQHFATICRMLEGMDVKTAILTGSSKAKERRLALEGIASGEVDILIGTHALIEDRVQFANLGFVVIDEQHRFGVEQRARLWTKNEQPPHILVMTATPIPRTLAMTLYGDLDVSVIDELPPGRRPIKTFHYTDAARLKLFGFMRQEIAKGRQVYVVYPLIKESEAMDYKDLTDGYEAISRDFPLPQYVTEICHGKMKPADKEESMRQFKSGEAQILVATSVIEVGVDVPNATVMVIESAERFGLSQLHQLRGRVGRGGEQSYCILMSGEKLSRESRARLEAMCETNDGFRLAELDLKLRGSGDINGTLQSGMAFDLKIASPTTDVQILTVSREAAAEILAADPALAHPANRGLEALRRRYSGREEIDFSRIS</sequence>
<dbReference type="Pfam" id="PF19833">
    <property type="entry name" value="RecG_dom3_C"/>
    <property type="match status" value="1"/>
</dbReference>
<dbReference type="PANTHER" id="PTHR47964:SF1">
    <property type="entry name" value="ATP-DEPENDENT DNA HELICASE HOMOLOG RECG, CHLOROPLASTIC"/>
    <property type="match status" value="1"/>
</dbReference>
<comment type="similarity">
    <text evidence="1 15">Belongs to the helicase family. RecG subfamily.</text>
</comment>
<evidence type="ECO:0000256" key="4">
    <source>
        <dbReference type="ARBA" id="ARBA00022763"/>
    </source>
</evidence>
<comment type="function">
    <text evidence="15">Plays a critical role in recombination and DNA repair. Helps process Holliday junction intermediates to mature products by catalyzing branch migration. Has replication fork regression activity, unwinds stalled or blocked replication forks to make a HJ that can be resolved. Has a DNA unwinding activity characteristic of a DNA helicase with 3'-5' polarity.</text>
</comment>
<keyword evidence="9 15" id="KW-0233">DNA recombination</keyword>
<proteinExistence type="inferred from homology"/>
<gene>
    <name evidence="18" type="ORF">SAMN05444145_10357</name>
</gene>
<dbReference type="InterPro" id="IPR011545">
    <property type="entry name" value="DEAD/DEAH_box_helicase_dom"/>
</dbReference>
<keyword evidence="4 15" id="KW-0227">DNA damage</keyword>
<dbReference type="GO" id="GO:0006281">
    <property type="term" value="P:DNA repair"/>
    <property type="evidence" value="ECO:0007669"/>
    <property type="project" value="UniProtKB-UniRule"/>
</dbReference>
<evidence type="ECO:0000256" key="2">
    <source>
        <dbReference type="ARBA" id="ARBA00017846"/>
    </source>
</evidence>
<dbReference type="AlphaFoldDB" id="A0A1H4AM87"/>
<dbReference type="EC" id="5.6.2.4" evidence="13 15"/>
<evidence type="ECO:0000256" key="5">
    <source>
        <dbReference type="ARBA" id="ARBA00022801"/>
    </source>
</evidence>